<accession>A0ABY7VUH8</accession>
<feature type="chain" id="PRO_5046055089" description="CBM-cenC domain-containing protein" evidence="1">
    <location>
        <begin position="19"/>
        <end position="200"/>
    </location>
</feature>
<proteinExistence type="predicted"/>
<feature type="signal peptide" evidence="1">
    <location>
        <begin position="1"/>
        <end position="18"/>
    </location>
</feature>
<dbReference type="RefSeq" id="WP_274152514.1">
    <property type="nucleotide sequence ID" value="NZ_CP117812.1"/>
</dbReference>
<dbReference type="Gene3D" id="2.60.120.260">
    <property type="entry name" value="Galactose-binding domain-like"/>
    <property type="match status" value="1"/>
</dbReference>
<name>A0ABY7VUH8_9BACT</name>
<evidence type="ECO:0000256" key="1">
    <source>
        <dbReference type="SAM" id="SignalP"/>
    </source>
</evidence>
<evidence type="ECO:0008006" key="4">
    <source>
        <dbReference type="Google" id="ProtNLM"/>
    </source>
</evidence>
<evidence type="ECO:0000313" key="3">
    <source>
        <dbReference type="Proteomes" id="UP001214250"/>
    </source>
</evidence>
<dbReference type="EMBL" id="CP117812">
    <property type="protein sequence ID" value="WDE97865.1"/>
    <property type="molecule type" value="Genomic_DNA"/>
</dbReference>
<keyword evidence="3" id="KW-1185">Reference proteome</keyword>
<gene>
    <name evidence="2" type="ORF">PQO03_18735</name>
</gene>
<sequence length="200" mass="22794">MCKLYMIILIFSAVILEAGTANLISDPAFKKAEDNWFLRKSKEYKSVKETYKKGIFSFFTPASSAKTYLALYHQLELEEGEKYMFTVEVKTKGEGVITYGYGTYGDIFGGKQKKKKVKSKKEQKGQNLGLMASRTDFSPEWKEHVCYFTVRKKTSDLPTFIKVLLGEYQGDFAMRNPQLIKIDSLPSGVTQRGSVEIKEL</sequence>
<protein>
    <recommendedName>
        <fullName evidence="4">CBM-cenC domain-containing protein</fullName>
    </recommendedName>
</protein>
<evidence type="ECO:0000313" key="2">
    <source>
        <dbReference type="EMBL" id="WDE97865.1"/>
    </source>
</evidence>
<dbReference type="Proteomes" id="UP001214250">
    <property type="component" value="Chromosome 2"/>
</dbReference>
<reference evidence="2 3" key="1">
    <citation type="submission" date="2023-02" db="EMBL/GenBank/DDBJ databases">
        <title>Genome sequence of Lentisphaera profundi SAORIC-696.</title>
        <authorList>
            <person name="Kim e."/>
            <person name="Cho J.-C."/>
            <person name="Choi A."/>
            <person name="Kang I."/>
        </authorList>
    </citation>
    <scope>NUCLEOTIDE SEQUENCE [LARGE SCALE GENOMIC DNA]</scope>
    <source>
        <strain evidence="2 3">SAORIC-696</strain>
    </source>
</reference>
<keyword evidence="1" id="KW-0732">Signal</keyword>
<organism evidence="2 3">
    <name type="scientific">Lentisphaera profundi</name>
    <dbReference type="NCBI Taxonomy" id="1658616"/>
    <lineage>
        <taxon>Bacteria</taxon>
        <taxon>Pseudomonadati</taxon>
        <taxon>Lentisphaerota</taxon>
        <taxon>Lentisphaeria</taxon>
        <taxon>Lentisphaerales</taxon>
        <taxon>Lentisphaeraceae</taxon>
        <taxon>Lentisphaera</taxon>
    </lineage>
</organism>